<name>A0A0G4EHK3_VITBC</name>
<evidence type="ECO:0000313" key="2">
    <source>
        <dbReference type="EMBL" id="CEL95972.1"/>
    </source>
</evidence>
<dbReference type="Proteomes" id="UP000041254">
    <property type="component" value="Unassembled WGS sequence"/>
</dbReference>
<reference evidence="2 3" key="1">
    <citation type="submission" date="2014-11" db="EMBL/GenBank/DDBJ databases">
        <authorList>
            <person name="Zhu J."/>
            <person name="Qi W."/>
            <person name="Song R."/>
        </authorList>
    </citation>
    <scope>NUCLEOTIDE SEQUENCE [LARGE SCALE GENOMIC DNA]</scope>
</reference>
<feature type="region of interest" description="Disordered" evidence="1">
    <location>
        <begin position="187"/>
        <end position="240"/>
    </location>
</feature>
<proteinExistence type="predicted"/>
<sequence length="512" mass="55766">MFAKKRKAEEPPESPADDSDEFEPLPFIGRASVDGLLKEADEALAAIEQSAKQMRKKLREQPKTIRGLVMSNGGVPMTGPLSEEIEVNVGGTVLRVPRKPLLLPGVSESIIAYLLQYHLEGLPKDKDGRPFLDVDPVYLKWFRDEIANVGAADAQGESYEIKLTGDHSTDVSFAFWHELLFTSKSGIDIDMPTNPPPHNDDNDQMQVDNQQQQAGESASEEEGEPAGEPAGEQEGGSDHMATLKSSMAGTDASVGRLGEVQRGLATLARVGRDKRLYTTFHSGAPVSSISPSHLMKVTDFARRQRIAVIAPPGTLVRPPTAPNAKQIRTDTEMYGLKYEPFFSGVAGGDFVIETDDEMAELLNMTGKTSPMPSLMYKGSRDTYAFLKMLECTNTYKAPVFFFSLSGTYDAPTKIELSEDRQRVWVAGTQGAVTDTEDKPLANVGIGGGAAALWLGLDEPGPAADLSSCQQWIKRDELSEGYTGTINHHDQGTLAKSMDFTCDEMEIWQIATG</sequence>
<feature type="compositionally biased region" description="Low complexity" evidence="1">
    <location>
        <begin position="204"/>
        <end position="217"/>
    </location>
</feature>
<dbReference type="PhylomeDB" id="A0A0G4EHK3"/>
<keyword evidence="3" id="KW-1185">Reference proteome</keyword>
<protein>
    <recommendedName>
        <fullName evidence="4">TLDc domain-containing protein</fullName>
    </recommendedName>
</protein>
<feature type="region of interest" description="Disordered" evidence="1">
    <location>
        <begin position="1"/>
        <end position="26"/>
    </location>
</feature>
<evidence type="ECO:0000256" key="1">
    <source>
        <dbReference type="SAM" id="MobiDB-lite"/>
    </source>
</evidence>
<dbReference type="VEuPathDB" id="CryptoDB:Vbra_7468"/>
<accession>A0A0G4EHK3</accession>
<dbReference type="EMBL" id="CDMY01000242">
    <property type="protein sequence ID" value="CEL95972.1"/>
    <property type="molecule type" value="Genomic_DNA"/>
</dbReference>
<dbReference type="AlphaFoldDB" id="A0A0G4EHK3"/>
<evidence type="ECO:0000313" key="3">
    <source>
        <dbReference type="Proteomes" id="UP000041254"/>
    </source>
</evidence>
<feature type="compositionally biased region" description="Acidic residues" evidence="1">
    <location>
        <begin position="11"/>
        <end position="23"/>
    </location>
</feature>
<dbReference type="InParanoid" id="A0A0G4EHK3"/>
<evidence type="ECO:0008006" key="4">
    <source>
        <dbReference type="Google" id="ProtNLM"/>
    </source>
</evidence>
<organism evidence="2 3">
    <name type="scientific">Vitrella brassicaformis (strain CCMP3155)</name>
    <dbReference type="NCBI Taxonomy" id="1169540"/>
    <lineage>
        <taxon>Eukaryota</taxon>
        <taxon>Sar</taxon>
        <taxon>Alveolata</taxon>
        <taxon>Colpodellida</taxon>
        <taxon>Vitrellaceae</taxon>
        <taxon>Vitrella</taxon>
    </lineage>
</organism>
<gene>
    <name evidence="2" type="ORF">Vbra_7468</name>
</gene>